<dbReference type="EMBL" id="LQPH01000145">
    <property type="protein sequence ID" value="ORW18497.1"/>
    <property type="molecule type" value="Genomic_DNA"/>
</dbReference>
<evidence type="ECO:0000313" key="7">
    <source>
        <dbReference type="EMBL" id="ORW18497.1"/>
    </source>
</evidence>
<keyword evidence="2 5" id="KW-0812">Transmembrane</keyword>
<keyword evidence="8" id="KW-1185">Reference proteome</keyword>
<evidence type="ECO:0000313" key="8">
    <source>
        <dbReference type="Proteomes" id="UP000193781"/>
    </source>
</evidence>
<evidence type="ECO:0000256" key="1">
    <source>
        <dbReference type="ARBA" id="ARBA00004651"/>
    </source>
</evidence>
<feature type="transmembrane region" description="Helical" evidence="5">
    <location>
        <begin position="108"/>
        <end position="135"/>
    </location>
</feature>
<feature type="transmembrane region" description="Helical" evidence="5">
    <location>
        <begin position="260"/>
        <end position="280"/>
    </location>
</feature>
<dbReference type="Gene3D" id="1.20.1250.20">
    <property type="entry name" value="MFS general substrate transporter like domains"/>
    <property type="match status" value="2"/>
</dbReference>
<dbReference type="RefSeq" id="WP_052742731.1">
    <property type="nucleotide sequence ID" value="NZ_JACKSS010000016.1"/>
</dbReference>
<proteinExistence type="predicted"/>
<keyword evidence="3 5" id="KW-1133">Transmembrane helix</keyword>
<protein>
    <recommendedName>
        <fullName evidence="6">Major facilitator superfamily (MFS) profile domain-containing protein</fullName>
    </recommendedName>
</protein>
<feature type="domain" description="Major facilitator superfamily (MFS) profile" evidence="6">
    <location>
        <begin position="190"/>
        <end position="440"/>
    </location>
</feature>
<evidence type="ECO:0000259" key="6">
    <source>
        <dbReference type="PROSITE" id="PS50850"/>
    </source>
</evidence>
<sequence length="440" mass="45957">MSVTLAPTASAQKSPFRRLLSQGTLYTAGMQLSNCAVVLPFICAHQGITWVAGLLFPAYGMGAIAGNSMAPAVLQRAGQKRHLLMAAIAGTVAAMVLLDALIPWTGVLIAAVFVLTCLGSGVAVGISCVAYPDLISNKLSASRRGELLLIQGAIGSVLATVLMLLVVPALAHGDSMAYRRDLLWLGAGGLAASAVAALFVGPIKSASITTRLSVRDTYRQGFAVARSQSWFRRYVITYLLFAPINLGTVFYTLRTAHHSGTLHVLVVLSSVGLVLGSTVWRKVFRVFGVRGMLLGSALLSVAAVVLCIVAESSGQWFHMWAYGTAFFLATVAGQAIFASAVSWISVAAPEQHRGTLIGFGSTVYNVASTVLGAALGSIAQMHSTIWPDVLLLILTVAAALAALGAPASETRRTAAALERSVAFPRRSFSTASPSLSLQAA</sequence>
<dbReference type="PROSITE" id="PS50850">
    <property type="entry name" value="MFS"/>
    <property type="match status" value="1"/>
</dbReference>
<feature type="transmembrane region" description="Helical" evidence="5">
    <location>
        <begin position="319"/>
        <end position="344"/>
    </location>
</feature>
<dbReference type="GO" id="GO:0005886">
    <property type="term" value="C:plasma membrane"/>
    <property type="evidence" value="ECO:0007669"/>
    <property type="project" value="UniProtKB-SubCell"/>
</dbReference>
<comment type="subcellular location">
    <subcellularLocation>
        <location evidence="1">Cell membrane</location>
        <topology evidence="1">Multi-pass membrane protein</topology>
    </subcellularLocation>
</comment>
<dbReference type="Proteomes" id="UP000193781">
    <property type="component" value="Unassembled WGS sequence"/>
</dbReference>
<accession>A0A1X1Z4Y7</accession>
<reference evidence="7 8" key="1">
    <citation type="submission" date="2016-01" db="EMBL/GenBank/DDBJ databases">
        <title>The new phylogeny of the genus Mycobacterium.</title>
        <authorList>
            <person name="Tarcisio F."/>
            <person name="Conor M."/>
            <person name="Antonella G."/>
            <person name="Elisabetta G."/>
            <person name="Giulia F.S."/>
            <person name="Sara T."/>
            <person name="Anna F."/>
            <person name="Clotilde B."/>
            <person name="Roberto B."/>
            <person name="Veronica D.S."/>
            <person name="Fabio R."/>
            <person name="Monica P."/>
            <person name="Olivier J."/>
            <person name="Enrico T."/>
            <person name="Nicola S."/>
        </authorList>
    </citation>
    <scope>NUCLEOTIDE SEQUENCE [LARGE SCALE GENOMIC DNA]</scope>
    <source>
        <strain evidence="7 8">DSM 44803</strain>
    </source>
</reference>
<evidence type="ECO:0000256" key="3">
    <source>
        <dbReference type="ARBA" id="ARBA00022989"/>
    </source>
</evidence>
<feature type="transmembrane region" description="Helical" evidence="5">
    <location>
        <begin position="182"/>
        <end position="203"/>
    </location>
</feature>
<keyword evidence="4 5" id="KW-0472">Membrane</keyword>
<feature type="transmembrane region" description="Helical" evidence="5">
    <location>
        <begin position="82"/>
        <end position="102"/>
    </location>
</feature>
<dbReference type="InterPro" id="IPR036259">
    <property type="entry name" value="MFS_trans_sf"/>
</dbReference>
<name>A0A1X1Z4Y7_9MYCO</name>
<feature type="transmembrane region" description="Helical" evidence="5">
    <location>
        <begin position="385"/>
        <end position="405"/>
    </location>
</feature>
<dbReference type="SUPFAM" id="SSF103473">
    <property type="entry name" value="MFS general substrate transporter"/>
    <property type="match status" value="1"/>
</dbReference>
<feature type="transmembrane region" description="Helical" evidence="5">
    <location>
        <begin position="356"/>
        <end position="379"/>
    </location>
</feature>
<feature type="transmembrane region" description="Helical" evidence="5">
    <location>
        <begin position="147"/>
        <end position="170"/>
    </location>
</feature>
<dbReference type="GO" id="GO:0022857">
    <property type="term" value="F:transmembrane transporter activity"/>
    <property type="evidence" value="ECO:0007669"/>
    <property type="project" value="InterPro"/>
</dbReference>
<dbReference type="AlphaFoldDB" id="A0A1X1Z4Y7"/>
<gene>
    <name evidence="7" type="ORF">AWC17_10530</name>
</gene>
<evidence type="ECO:0000256" key="5">
    <source>
        <dbReference type="SAM" id="Phobius"/>
    </source>
</evidence>
<comment type="caution">
    <text evidence="7">The sequence shown here is derived from an EMBL/GenBank/DDBJ whole genome shotgun (WGS) entry which is preliminary data.</text>
</comment>
<evidence type="ECO:0000256" key="2">
    <source>
        <dbReference type="ARBA" id="ARBA00022692"/>
    </source>
</evidence>
<feature type="transmembrane region" description="Helical" evidence="5">
    <location>
        <begin position="235"/>
        <end position="254"/>
    </location>
</feature>
<dbReference type="OrthoDB" id="4703698at2"/>
<dbReference type="InterPro" id="IPR020846">
    <property type="entry name" value="MFS_dom"/>
</dbReference>
<feature type="transmembrane region" description="Helical" evidence="5">
    <location>
        <begin position="292"/>
        <end position="313"/>
    </location>
</feature>
<organism evidence="7 8">
    <name type="scientific">Mycobacterium nebraskense</name>
    <dbReference type="NCBI Taxonomy" id="244292"/>
    <lineage>
        <taxon>Bacteria</taxon>
        <taxon>Bacillati</taxon>
        <taxon>Actinomycetota</taxon>
        <taxon>Actinomycetes</taxon>
        <taxon>Mycobacteriales</taxon>
        <taxon>Mycobacteriaceae</taxon>
        <taxon>Mycobacterium</taxon>
    </lineage>
</organism>
<feature type="transmembrane region" description="Helical" evidence="5">
    <location>
        <begin position="48"/>
        <end position="70"/>
    </location>
</feature>
<evidence type="ECO:0000256" key="4">
    <source>
        <dbReference type="ARBA" id="ARBA00023136"/>
    </source>
</evidence>